<comment type="caution">
    <text evidence="1">The sequence shown here is derived from an EMBL/GenBank/DDBJ whole genome shotgun (WGS) entry which is preliminary data.</text>
</comment>
<dbReference type="Proteomes" id="UP000178851">
    <property type="component" value="Unassembled WGS sequence"/>
</dbReference>
<evidence type="ECO:0008006" key="3">
    <source>
        <dbReference type="Google" id="ProtNLM"/>
    </source>
</evidence>
<dbReference type="AlphaFoldDB" id="A0A1F7YE95"/>
<reference evidence="1 2" key="1">
    <citation type="journal article" date="2016" name="Nat. Commun.">
        <title>Thousands of microbial genomes shed light on interconnected biogeochemical processes in an aquifer system.</title>
        <authorList>
            <person name="Anantharaman K."/>
            <person name="Brown C.T."/>
            <person name="Hug L.A."/>
            <person name="Sharon I."/>
            <person name="Castelle C.J."/>
            <person name="Probst A.J."/>
            <person name="Thomas B.C."/>
            <person name="Singh A."/>
            <person name="Wilkins M.J."/>
            <person name="Karaoz U."/>
            <person name="Brodie E.L."/>
            <person name="Williams K.H."/>
            <person name="Hubbard S.S."/>
            <person name="Banfield J.F."/>
        </authorList>
    </citation>
    <scope>NUCLEOTIDE SEQUENCE [LARGE SCALE GENOMIC DNA]</scope>
</reference>
<evidence type="ECO:0000313" key="1">
    <source>
        <dbReference type="EMBL" id="OGM25664.1"/>
    </source>
</evidence>
<evidence type="ECO:0000313" key="2">
    <source>
        <dbReference type="Proteomes" id="UP000178851"/>
    </source>
</evidence>
<gene>
    <name evidence="1" type="ORF">A2627_04460</name>
</gene>
<organism evidence="1 2">
    <name type="scientific">Candidatus Woesebacteria bacterium RIFCSPHIGHO2_01_FULL_39_28</name>
    <dbReference type="NCBI Taxonomy" id="1802496"/>
    <lineage>
        <taxon>Bacteria</taxon>
        <taxon>Candidatus Woeseibacteriota</taxon>
    </lineage>
</organism>
<accession>A0A1F7YE95</accession>
<proteinExistence type="predicted"/>
<dbReference type="EMBL" id="MGGI01000021">
    <property type="protein sequence ID" value="OGM25664.1"/>
    <property type="molecule type" value="Genomic_DNA"/>
</dbReference>
<name>A0A1F7YE95_9BACT</name>
<protein>
    <recommendedName>
        <fullName evidence="3">Histidine phosphatase family protein</fullName>
    </recommendedName>
</protein>
<sequence>MTTEALSSLIETLQFSNSQASVILLRHSEHDGGVITERGKILISEAVNKINNYFLGDGPIHFQTSYSSTVSKSGQRRTENTGLLLKAGLIGLPNSRFIPEGMVKRESFKGVPFGPNIPKTEPGASVKIAKNIDGLTTSLLLLEAKRPDLFKRGDQYTFICITHSEVLIPWLRSHGAYFAQLEEMPRADPIFVKLNSGSLKIDYPRKIQ</sequence>